<gene>
    <name evidence="15" type="ORF">SAMN04487943_10719</name>
</gene>
<evidence type="ECO:0000259" key="14">
    <source>
        <dbReference type="Pfam" id="PF02910"/>
    </source>
</evidence>
<evidence type="ECO:0000256" key="10">
    <source>
        <dbReference type="ARBA" id="ARBA00048305"/>
    </source>
</evidence>
<dbReference type="Gene3D" id="3.50.50.60">
    <property type="entry name" value="FAD/NAD(P)-binding domain"/>
    <property type="match status" value="1"/>
</dbReference>
<dbReference type="InterPro" id="IPR015939">
    <property type="entry name" value="Fum_Rdtase/Succ_DH_flav-like_C"/>
</dbReference>
<dbReference type="Gene3D" id="1.20.58.100">
    <property type="entry name" value="Fumarate reductase/succinate dehydrogenase flavoprotein-like, C-terminal domain"/>
    <property type="match status" value="1"/>
</dbReference>
<evidence type="ECO:0000256" key="11">
    <source>
        <dbReference type="NCBIfam" id="TIGR00551"/>
    </source>
</evidence>
<dbReference type="SUPFAM" id="SSF51905">
    <property type="entry name" value="FAD/NAD(P)-binding domain"/>
    <property type="match status" value="1"/>
</dbReference>
<organism evidence="15 16">
    <name type="scientific">Gracilibacillus orientalis</name>
    <dbReference type="NCBI Taxonomy" id="334253"/>
    <lineage>
        <taxon>Bacteria</taxon>
        <taxon>Bacillati</taxon>
        <taxon>Bacillota</taxon>
        <taxon>Bacilli</taxon>
        <taxon>Bacillales</taxon>
        <taxon>Bacillaceae</taxon>
        <taxon>Gracilibacillus</taxon>
    </lineage>
</organism>
<dbReference type="InterPro" id="IPR003953">
    <property type="entry name" value="FAD-dep_OxRdtase_2_FAD-bd"/>
</dbReference>
<accession>A0A1I4MPR8</accession>
<dbReference type="InterPro" id="IPR005288">
    <property type="entry name" value="NadB"/>
</dbReference>
<dbReference type="NCBIfam" id="TIGR00551">
    <property type="entry name" value="nadB"/>
    <property type="match status" value="1"/>
</dbReference>
<comment type="cofactor">
    <cofactor evidence="1 12">
        <name>FAD</name>
        <dbReference type="ChEBI" id="CHEBI:57692"/>
    </cofactor>
</comment>
<evidence type="ECO:0000256" key="2">
    <source>
        <dbReference type="ARBA" id="ARBA00004950"/>
    </source>
</evidence>
<keyword evidence="8 12" id="KW-0274">FAD</keyword>
<dbReference type="UniPathway" id="UPA00253">
    <property type="reaction ID" value="UER00326"/>
</dbReference>
<dbReference type="EC" id="1.4.3.16" evidence="4 11"/>
<dbReference type="Proteomes" id="UP000198565">
    <property type="component" value="Unassembled WGS sequence"/>
</dbReference>
<evidence type="ECO:0000256" key="6">
    <source>
        <dbReference type="ARBA" id="ARBA00022630"/>
    </source>
</evidence>
<evidence type="ECO:0000256" key="5">
    <source>
        <dbReference type="ARBA" id="ARBA00021901"/>
    </source>
</evidence>
<evidence type="ECO:0000256" key="3">
    <source>
        <dbReference type="ARBA" id="ARBA00008562"/>
    </source>
</evidence>
<dbReference type="PANTHER" id="PTHR42716:SF2">
    <property type="entry name" value="L-ASPARTATE OXIDASE, CHLOROPLASTIC"/>
    <property type="match status" value="1"/>
</dbReference>
<dbReference type="Pfam" id="PF02910">
    <property type="entry name" value="Succ_DH_flav_C"/>
    <property type="match status" value="1"/>
</dbReference>
<dbReference type="PRINTS" id="PR00368">
    <property type="entry name" value="FADPNR"/>
</dbReference>
<dbReference type="RefSeq" id="WP_175495429.1">
    <property type="nucleotide sequence ID" value="NZ_FOTR01000007.1"/>
</dbReference>
<keyword evidence="7 12" id="KW-0662">Pyridine nucleotide biosynthesis</keyword>
<dbReference type="Pfam" id="PF00890">
    <property type="entry name" value="FAD_binding_2"/>
    <property type="match status" value="1"/>
</dbReference>
<keyword evidence="16" id="KW-1185">Reference proteome</keyword>
<dbReference type="SUPFAM" id="SSF56425">
    <property type="entry name" value="Succinate dehydrogenase/fumarate reductase flavoprotein, catalytic domain"/>
    <property type="match status" value="1"/>
</dbReference>
<dbReference type="InterPro" id="IPR027477">
    <property type="entry name" value="Succ_DH/fumarate_Rdtase_cat_sf"/>
</dbReference>
<evidence type="ECO:0000256" key="8">
    <source>
        <dbReference type="ARBA" id="ARBA00022827"/>
    </source>
</evidence>
<dbReference type="Gene3D" id="3.90.700.10">
    <property type="entry name" value="Succinate dehydrogenase/fumarate reductase flavoprotein, catalytic domain"/>
    <property type="match status" value="1"/>
</dbReference>
<evidence type="ECO:0000313" key="15">
    <source>
        <dbReference type="EMBL" id="SFM05291.1"/>
    </source>
</evidence>
<evidence type="ECO:0000259" key="13">
    <source>
        <dbReference type="Pfam" id="PF00890"/>
    </source>
</evidence>
<feature type="domain" description="Fumarate reductase/succinate dehydrogenase flavoprotein-like C-terminal" evidence="14">
    <location>
        <begin position="411"/>
        <end position="503"/>
    </location>
</feature>
<proteinExistence type="inferred from homology"/>
<evidence type="ECO:0000256" key="9">
    <source>
        <dbReference type="ARBA" id="ARBA00023002"/>
    </source>
</evidence>
<dbReference type="InterPro" id="IPR037099">
    <property type="entry name" value="Fum_R/Succ_DH_flav-like_C_sf"/>
</dbReference>
<dbReference type="PANTHER" id="PTHR42716">
    <property type="entry name" value="L-ASPARTATE OXIDASE"/>
    <property type="match status" value="1"/>
</dbReference>
<comment type="pathway">
    <text evidence="2 12">Cofactor biosynthesis; NAD(+) biosynthesis; iminoaspartate from L-aspartate (oxidase route): step 1/1.</text>
</comment>
<sequence>MQRQKIVIVGSGLAAYVLASKLWQHADVTILTKNAIQNSNSIRAQGGIAAAISVKDQWQLHVEDTLKAGLFHNHRVAVETLVKEGQQVVKRLLRKGFLADRNQQGELLFGREGAHSQRRIIHAGGDQTGKYLINFYQKLLQGRITMIEGQLAVDCVTKAGECKGIITIDQQNQYHTYSADHIVLATGGFGALYDTTSNDPSITGDGIAIAYRAGAIVSDLEFVQFHPTMLATQARYNDLISEAVRGEGAILVDQDQREIMIDIHPLENLAPRDIVARAIMTEITKGNQIFLDIRKIKNFQTKFPFINSVCEKNNIDLQQGLIPVKPGAHFTMGGVETDLLGRTNIPRLYAIGEVACTHVHGANRLASNSLLEGIVFATRLAEYLQMQPSLSFDNISENQPKQLSRQQPDFEQLRKRMTAYVGINRHETGLKKMLEWLNEFTIIHENDLLSYALSREQIQIQHHLLVALLVTKAARKRTESKGAHYRVDYPNQSEQWKNKSITFQLIKQGVKV</sequence>
<dbReference type="SUPFAM" id="SSF46977">
    <property type="entry name" value="Succinate dehydrogenase/fumarate reductase flavoprotein C-terminal domain"/>
    <property type="match status" value="1"/>
</dbReference>
<evidence type="ECO:0000256" key="1">
    <source>
        <dbReference type="ARBA" id="ARBA00001974"/>
    </source>
</evidence>
<dbReference type="STRING" id="334253.SAMN04487943_10719"/>
<comment type="similarity">
    <text evidence="3 12">Belongs to the FAD-dependent oxidoreductase 2 family. NadB subfamily.</text>
</comment>
<evidence type="ECO:0000256" key="4">
    <source>
        <dbReference type="ARBA" id="ARBA00012173"/>
    </source>
</evidence>
<name>A0A1I4MPR8_9BACI</name>
<dbReference type="FunFam" id="3.90.700.10:FF:000002">
    <property type="entry name" value="L-aspartate oxidase"/>
    <property type="match status" value="1"/>
</dbReference>
<dbReference type="GO" id="GO:0008734">
    <property type="term" value="F:L-aspartate oxidase activity"/>
    <property type="evidence" value="ECO:0007669"/>
    <property type="project" value="UniProtKB-UniRule"/>
</dbReference>
<keyword evidence="6 12" id="KW-0285">Flavoprotein</keyword>
<evidence type="ECO:0000256" key="12">
    <source>
        <dbReference type="RuleBase" id="RU362049"/>
    </source>
</evidence>
<evidence type="ECO:0000313" key="16">
    <source>
        <dbReference type="Proteomes" id="UP000198565"/>
    </source>
</evidence>
<feature type="domain" description="FAD-dependent oxidoreductase 2 FAD-binding" evidence="13">
    <location>
        <begin position="6"/>
        <end position="370"/>
    </location>
</feature>
<comment type="catalytic activity">
    <reaction evidence="10">
        <text>L-aspartate + O2 = iminosuccinate + H2O2</text>
        <dbReference type="Rhea" id="RHEA:25876"/>
        <dbReference type="ChEBI" id="CHEBI:15379"/>
        <dbReference type="ChEBI" id="CHEBI:16240"/>
        <dbReference type="ChEBI" id="CHEBI:29991"/>
        <dbReference type="ChEBI" id="CHEBI:77875"/>
        <dbReference type="EC" id="1.4.3.16"/>
    </reaction>
    <physiologicalReaction direction="left-to-right" evidence="10">
        <dbReference type="Rhea" id="RHEA:25877"/>
    </physiologicalReaction>
</comment>
<dbReference type="EMBL" id="FOTR01000007">
    <property type="protein sequence ID" value="SFM05291.1"/>
    <property type="molecule type" value="Genomic_DNA"/>
</dbReference>
<reference evidence="16" key="1">
    <citation type="submission" date="2016-10" db="EMBL/GenBank/DDBJ databases">
        <authorList>
            <person name="Varghese N."/>
            <person name="Submissions S."/>
        </authorList>
    </citation>
    <scope>NUCLEOTIDE SEQUENCE [LARGE SCALE GENOMIC DNA]</scope>
    <source>
        <strain evidence="16">CGMCC 1.4250</strain>
    </source>
</reference>
<comment type="function">
    <text evidence="12">Catalyzes the oxidation of L-aspartate to iminoaspartate.</text>
</comment>
<dbReference type="GO" id="GO:0034628">
    <property type="term" value="P:'de novo' NAD+ biosynthetic process from L-aspartate"/>
    <property type="evidence" value="ECO:0007669"/>
    <property type="project" value="TreeGrafter"/>
</dbReference>
<dbReference type="AlphaFoldDB" id="A0A1I4MPR8"/>
<comment type="subcellular location">
    <subcellularLocation>
        <location evidence="12">Cytoplasm</location>
    </subcellularLocation>
</comment>
<evidence type="ECO:0000256" key="7">
    <source>
        <dbReference type="ARBA" id="ARBA00022642"/>
    </source>
</evidence>
<dbReference type="NCBIfam" id="NF005978">
    <property type="entry name" value="PRK08071.1"/>
    <property type="match status" value="1"/>
</dbReference>
<protein>
    <recommendedName>
        <fullName evidence="5 11">L-aspartate oxidase</fullName>
        <ecNumber evidence="4 11">1.4.3.16</ecNumber>
    </recommendedName>
</protein>
<dbReference type="GO" id="GO:0033765">
    <property type="term" value="F:steroid dehydrogenase activity, acting on the CH-CH group of donors"/>
    <property type="evidence" value="ECO:0007669"/>
    <property type="project" value="UniProtKB-ARBA"/>
</dbReference>
<dbReference type="InterPro" id="IPR036188">
    <property type="entry name" value="FAD/NAD-bd_sf"/>
</dbReference>
<keyword evidence="9 12" id="KW-0560">Oxidoreductase</keyword>
<dbReference type="GO" id="GO:0005737">
    <property type="term" value="C:cytoplasm"/>
    <property type="evidence" value="ECO:0007669"/>
    <property type="project" value="UniProtKB-SubCell"/>
</dbReference>